<organism evidence="1 2">
    <name type="scientific">Entomophthora muscae</name>
    <dbReference type="NCBI Taxonomy" id="34485"/>
    <lineage>
        <taxon>Eukaryota</taxon>
        <taxon>Fungi</taxon>
        <taxon>Fungi incertae sedis</taxon>
        <taxon>Zoopagomycota</taxon>
        <taxon>Entomophthoromycotina</taxon>
        <taxon>Entomophthoromycetes</taxon>
        <taxon>Entomophthorales</taxon>
        <taxon>Entomophthoraceae</taxon>
        <taxon>Entomophthora</taxon>
    </lineage>
</organism>
<evidence type="ECO:0000313" key="1">
    <source>
        <dbReference type="EMBL" id="KAJ9063847.1"/>
    </source>
</evidence>
<dbReference type="EMBL" id="QTSX02004618">
    <property type="protein sequence ID" value="KAJ9063847.1"/>
    <property type="molecule type" value="Genomic_DNA"/>
</dbReference>
<keyword evidence="2" id="KW-1185">Reference proteome</keyword>
<dbReference type="Proteomes" id="UP001165960">
    <property type="component" value="Unassembled WGS sequence"/>
</dbReference>
<sequence>MFRAICVLIFWQGFGQALTLDSDIIKECPNSALDIIRIKDFKLDINSKTNQVTVVVNAGIRSQLETAHASISLSIFGAQVFALPFDLCTNVMGHGICPIHPGDISQDYALDIPSSLPNVAGTLSKVPGADVSARLTITDSAGSSLGCVAVGLANPTSAQQPALIGITAGLASVSATLAIVSGVLSAMLSVVPISSGGMSFQVRPGTTPSFFDLMATFQFMATTGQLSLNYPDIYQQFTTNFGWSMGMIRIGALQDVVTSKAKESPALVRRTMDLIPSKNTTSYSELAGVGSYARKLGVSPNTYFLTVLALFALIMGAITFLVLLLRIVLELLSTYKPNLFLGLRNHYAYYYVGNLLRVFLLCYFVLATAALFQLTLTDSMLTRVVAGIVLGFFCILLMVIVSVSVIRAGPVVLYTEPKYNYRYGALYSDYRQQTYAFFLIVLLSSLLRAAAVGALGKYVWVQLLVLVVTEMISFLALFFLRPYATRLGNTLMIFIGVMRVTNTALLFAFIQSFFLPDLARTILAIAIIAIQGLTLVALAIMTVWGFAITIARLIKSQRGSQLPRSVVDKESIEPILASDYFERKEKHAPPEFGFFRARHTLTESLSDTIEDKAWTMDTLNSLSNKSLTDSHHSSSRQNLPSPSYSSEFNSLQRIRPVGNSSPTQTPHF</sequence>
<protein>
    <submittedName>
        <fullName evidence="1">Uncharacterized protein</fullName>
    </submittedName>
</protein>
<evidence type="ECO:0000313" key="2">
    <source>
        <dbReference type="Proteomes" id="UP001165960"/>
    </source>
</evidence>
<comment type="caution">
    <text evidence="1">The sequence shown here is derived from an EMBL/GenBank/DDBJ whole genome shotgun (WGS) entry which is preliminary data.</text>
</comment>
<accession>A0ACC2SN94</accession>
<name>A0ACC2SN94_9FUNG</name>
<gene>
    <name evidence="1" type="ORF">DSO57_1036621</name>
</gene>
<reference evidence="1" key="1">
    <citation type="submission" date="2022-04" db="EMBL/GenBank/DDBJ databases">
        <title>Genome of the entomopathogenic fungus Entomophthora muscae.</title>
        <authorList>
            <person name="Elya C."/>
            <person name="Lovett B.R."/>
            <person name="Lee E."/>
            <person name="Macias A.M."/>
            <person name="Hajek A.E."/>
            <person name="De Bivort B.L."/>
            <person name="Kasson M.T."/>
            <person name="De Fine Licht H.H."/>
            <person name="Stajich J.E."/>
        </authorList>
    </citation>
    <scope>NUCLEOTIDE SEQUENCE</scope>
    <source>
        <strain evidence="1">Berkeley</strain>
    </source>
</reference>
<proteinExistence type="predicted"/>